<evidence type="ECO:0000313" key="2">
    <source>
        <dbReference type="EMBL" id="KAH9634928.1"/>
    </source>
</evidence>
<proteinExistence type="predicted"/>
<evidence type="ECO:0000256" key="1">
    <source>
        <dbReference type="SAM" id="MobiDB-lite"/>
    </source>
</evidence>
<dbReference type="Proteomes" id="UP000814243">
    <property type="component" value="Unassembled WGS sequence"/>
</dbReference>
<accession>A0A922ME30</accession>
<name>A0A922ME30_SPOEX</name>
<gene>
    <name evidence="2" type="ORF">HF086_017227</name>
</gene>
<evidence type="ECO:0000313" key="3">
    <source>
        <dbReference type="Proteomes" id="UP000814243"/>
    </source>
</evidence>
<reference evidence="2" key="1">
    <citation type="journal article" date="2021" name="G3 (Bethesda)">
        <title>Genome and transcriptome analysis of the beet armyworm Spodoptera exigua reveals targets for pest control. .</title>
        <authorList>
            <person name="Simon S."/>
            <person name="Breeschoten T."/>
            <person name="Jansen H.J."/>
            <person name="Dirks R.P."/>
            <person name="Schranz M.E."/>
            <person name="Ros V.I.D."/>
        </authorList>
    </citation>
    <scope>NUCLEOTIDE SEQUENCE</scope>
    <source>
        <strain evidence="2">TB_SE_WUR_2020</strain>
    </source>
</reference>
<organism evidence="2 3">
    <name type="scientific">Spodoptera exigua</name>
    <name type="common">Beet armyworm</name>
    <name type="synonym">Noctua fulgens</name>
    <dbReference type="NCBI Taxonomy" id="7107"/>
    <lineage>
        <taxon>Eukaryota</taxon>
        <taxon>Metazoa</taxon>
        <taxon>Ecdysozoa</taxon>
        <taxon>Arthropoda</taxon>
        <taxon>Hexapoda</taxon>
        <taxon>Insecta</taxon>
        <taxon>Pterygota</taxon>
        <taxon>Neoptera</taxon>
        <taxon>Endopterygota</taxon>
        <taxon>Lepidoptera</taxon>
        <taxon>Glossata</taxon>
        <taxon>Ditrysia</taxon>
        <taxon>Noctuoidea</taxon>
        <taxon>Noctuidae</taxon>
        <taxon>Amphipyrinae</taxon>
        <taxon>Spodoptera</taxon>
    </lineage>
</organism>
<protein>
    <submittedName>
        <fullName evidence="2">Uncharacterized protein</fullName>
    </submittedName>
</protein>
<dbReference type="AlphaFoldDB" id="A0A922ME30"/>
<comment type="caution">
    <text evidence="2">The sequence shown here is derived from an EMBL/GenBank/DDBJ whole genome shotgun (WGS) entry which is preliminary data.</text>
</comment>
<feature type="region of interest" description="Disordered" evidence="1">
    <location>
        <begin position="68"/>
        <end position="92"/>
    </location>
</feature>
<dbReference type="EMBL" id="JACEFF010000584">
    <property type="protein sequence ID" value="KAH9634928.1"/>
    <property type="molecule type" value="Genomic_DNA"/>
</dbReference>
<sequence>MLNVLLFPKVCPMEKCQRLQVDSFMRSLPPYMRANPFTHFEQNFEHYETCSPEQLAILKQRIEHKMTKEKENSIEMESPMEEQEEIKKNNSKDFKQTRYNDIKKILNQHPSLLDIFQANAM</sequence>